<dbReference type="InterPro" id="IPR006860">
    <property type="entry name" value="FecR"/>
</dbReference>
<evidence type="ECO:0000313" key="3">
    <source>
        <dbReference type="EMBL" id="MFC3671357.1"/>
    </source>
</evidence>
<keyword evidence="1" id="KW-0472">Membrane</keyword>
<protein>
    <submittedName>
        <fullName evidence="3">FecR family protein</fullName>
    </submittedName>
</protein>
<dbReference type="InterPro" id="IPR012373">
    <property type="entry name" value="Ferrdict_sens_TM"/>
</dbReference>
<dbReference type="PANTHER" id="PTHR30273">
    <property type="entry name" value="PERIPLASMIC SIGNAL SENSOR AND SIGMA FACTOR ACTIVATOR FECR-RELATED"/>
    <property type="match status" value="1"/>
</dbReference>
<reference evidence="4" key="1">
    <citation type="journal article" date="2019" name="Int. J. Syst. Evol. Microbiol.">
        <title>The Global Catalogue of Microorganisms (GCM) 10K type strain sequencing project: providing services to taxonomists for standard genome sequencing and annotation.</title>
        <authorList>
            <consortium name="The Broad Institute Genomics Platform"/>
            <consortium name="The Broad Institute Genome Sequencing Center for Infectious Disease"/>
            <person name="Wu L."/>
            <person name="Ma J."/>
        </authorList>
    </citation>
    <scope>NUCLEOTIDE SEQUENCE [LARGE SCALE GENOMIC DNA]</scope>
    <source>
        <strain evidence="4">KCTC 42224</strain>
    </source>
</reference>
<proteinExistence type="predicted"/>
<dbReference type="Pfam" id="PF04773">
    <property type="entry name" value="FecR"/>
    <property type="match status" value="1"/>
</dbReference>
<dbReference type="Gene3D" id="2.60.120.1440">
    <property type="match status" value="1"/>
</dbReference>
<organism evidence="3 4">
    <name type="scientific">Novosphingobium pokkalii</name>
    <dbReference type="NCBI Taxonomy" id="1770194"/>
    <lineage>
        <taxon>Bacteria</taxon>
        <taxon>Pseudomonadati</taxon>
        <taxon>Pseudomonadota</taxon>
        <taxon>Alphaproteobacteria</taxon>
        <taxon>Sphingomonadales</taxon>
        <taxon>Sphingomonadaceae</taxon>
        <taxon>Novosphingobium</taxon>
    </lineage>
</organism>
<gene>
    <name evidence="3" type="ORF">ACFOOT_07965</name>
</gene>
<dbReference type="RefSeq" id="WP_191322610.1">
    <property type="nucleotide sequence ID" value="NZ_BMZP01000001.1"/>
</dbReference>
<dbReference type="Proteomes" id="UP001595683">
    <property type="component" value="Unassembled WGS sequence"/>
</dbReference>
<evidence type="ECO:0000313" key="4">
    <source>
        <dbReference type="Proteomes" id="UP001595683"/>
    </source>
</evidence>
<keyword evidence="4" id="KW-1185">Reference proteome</keyword>
<evidence type="ECO:0000256" key="1">
    <source>
        <dbReference type="SAM" id="Phobius"/>
    </source>
</evidence>
<name>A0ABV7V2J1_9SPHN</name>
<accession>A0ABV7V2J1</accession>
<keyword evidence="1" id="KW-1133">Transmembrane helix</keyword>
<dbReference type="EMBL" id="JBHRYE010000011">
    <property type="protein sequence ID" value="MFC3671357.1"/>
    <property type="molecule type" value="Genomic_DNA"/>
</dbReference>
<dbReference type="PANTHER" id="PTHR30273:SF2">
    <property type="entry name" value="PROTEIN FECR"/>
    <property type="match status" value="1"/>
</dbReference>
<evidence type="ECO:0000259" key="2">
    <source>
        <dbReference type="Pfam" id="PF04773"/>
    </source>
</evidence>
<comment type="caution">
    <text evidence="3">The sequence shown here is derived from an EMBL/GenBank/DDBJ whole genome shotgun (WGS) entry which is preliminary data.</text>
</comment>
<feature type="domain" description="FecR protein" evidence="2">
    <location>
        <begin position="126"/>
        <end position="215"/>
    </location>
</feature>
<dbReference type="PIRSF" id="PIRSF018266">
    <property type="entry name" value="FecR"/>
    <property type="match status" value="1"/>
</dbReference>
<keyword evidence="1" id="KW-0812">Transmembrane</keyword>
<sequence>MSADQGDAAGREGQPALDAAIAHFAARRAGRPVAAPGDAQTQAALAEVEALWAGLDQVADHEAVIAMRAQALARTAGGVAAQPRRRWLAVAAALGVVAIGVGTVLAVRSGSPLPSAAPQLAMRTLENGAAGPRTVSLADGSQITLDAQTRVLVGEDAGRRSVVLAQGRAYFRVKHDAARPFRVEAGPLSVTDVGTVFEVSRAGDGVAVSLVEGAVDVGAPGLAPRRLSPGQHLALRGGEAVLGRSDITGAPGWQDGMIVADAEPLASLVDRFNRYLAQPLVIRDSRTGTVPVSGAFRVDDPQALVDTVAAMGHPGALSRGPAKP</sequence>
<feature type="transmembrane region" description="Helical" evidence="1">
    <location>
        <begin position="87"/>
        <end position="107"/>
    </location>
</feature>